<organism evidence="1">
    <name type="scientific">Ixodes ricinus</name>
    <name type="common">Common tick</name>
    <name type="synonym">Acarus ricinus</name>
    <dbReference type="NCBI Taxonomy" id="34613"/>
    <lineage>
        <taxon>Eukaryota</taxon>
        <taxon>Metazoa</taxon>
        <taxon>Ecdysozoa</taxon>
        <taxon>Arthropoda</taxon>
        <taxon>Chelicerata</taxon>
        <taxon>Arachnida</taxon>
        <taxon>Acari</taxon>
        <taxon>Parasitiformes</taxon>
        <taxon>Ixodida</taxon>
        <taxon>Ixodoidea</taxon>
        <taxon>Ixodidae</taxon>
        <taxon>Ixodinae</taxon>
        <taxon>Ixodes</taxon>
    </lineage>
</organism>
<proteinExistence type="evidence at transcript level"/>
<feature type="non-terminal residue" evidence="1">
    <location>
        <position position="1"/>
    </location>
</feature>
<dbReference type="EMBL" id="GBIH01001239">
    <property type="protein sequence ID" value="JAC93471.1"/>
    <property type="molecule type" value="mRNA"/>
</dbReference>
<evidence type="ECO:0000313" key="1">
    <source>
        <dbReference type="EMBL" id="JAC93471.1"/>
    </source>
</evidence>
<feature type="non-terminal residue" evidence="1">
    <location>
        <position position="125"/>
    </location>
</feature>
<reference evidence="1" key="1">
    <citation type="journal article" date="2015" name="PLoS Negl. Trop. Dis.">
        <title>Deep Sequencing Analysis of the Ixodes ricinus Haemocytome.</title>
        <authorList>
            <person name="Kotsyfakis M."/>
            <person name="Kopacek P."/>
            <person name="Franta Z."/>
            <person name="Pedra J.H."/>
            <person name="Ribeiro J.M."/>
        </authorList>
    </citation>
    <scope>NUCLEOTIDE SEQUENCE</scope>
</reference>
<protein>
    <submittedName>
        <fullName evidence="1">Uncharacterized protein</fullName>
    </submittedName>
</protein>
<accession>A0A090X9N1</accession>
<name>A0A090X9N1_IXORI</name>
<dbReference type="AlphaFoldDB" id="A0A090X9N1"/>
<sequence length="125" mass="13739">LESLAQTLEQMLEGSYISKNTANKIMNEASIQYHNLLKSSDFSYPSHYMVGHLQQYKQSDSGWTFTVSNPVIGLCVNPALASGRGALATIDNRFAAGGNMRLKSDMPLNTFSVAFCHTGYVRLKA</sequence>